<dbReference type="Pfam" id="PF20700">
    <property type="entry name" value="Mutator"/>
    <property type="match status" value="1"/>
</dbReference>
<evidence type="ECO:0000313" key="2">
    <source>
        <dbReference type="EMBL" id="GFY22322.1"/>
    </source>
</evidence>
<dbReference type="InterPro" id="IPR049012">
    <property type="entry name" value="Mutator_transp_dom"/>
</dbReference>
<dbReference type="Proteomes" id="UP000887159">
    <property type="component" value="Unassembled WGS sequence"/>
</dbReference>
<reference evidence="2" key="1">
    <citation type="submission" date="2020-08" db="EMBL/GenBank/DDBJ databases">
        <title>Multicomponent nature underlies the extraordinary mechanical properties of spider dragline silk.</title>
        <authorList>
            <person name="Kono N."/>
            <person name="Nakamura H."/>
            <person name="Mori M."/>
            <person name="Yoshida Y."/>
            <person name="Ohtoshi R."/>
            <person name="Malay A.D."/>
            <person name="Moran D.A.P."/>
            <person name="Tomita M."/>
            <person name="Numata K."/>
            <person name="Arakawa K."/>
        </authorList>
    </citation>
    <scope>NUCLEOTIDE SEQUENCE</scope>
</reference>
<gene>
    <name evidence="2" type="primary">AVEN_235092_1</name>
    <name evidence="2" type="ORF">TNCV_398581</name>
</gene>
<proteinExistence type="predicted"/>
<dbReference type="AlphaFoldDB" id="A0A8X7B8V2"/>
<keyword evidence="3" id="KW-1185">Reference proteome</keyword>
<evidence type="ECO:0000313" key="3">
    <source>
        <dbReference type="Proteomes" id="UP000887159"/>
    </source>
</evidence>
<protein>
    <recommendedName>
        <fullName evidence="1">Mutator-like transposase domain-containing protein</fullName>
    </recommendedName>
</protein>
<evidence type="ECO:0000259" key="1">
    <source>
        <dbReference type="Pfam" id="PF20700"/>
    </source>
</evidence>
<dbReference type="EMBL" id="BMAU01021360">
    <property type="protein sequence ID" value="GFY22322.1"/>
    <property type="molecule type" value="Genomic_DNA"/>
</dbReference>
<organism evidence="2 3">
    <name type="scientific">Trichonephila clavipes</name>
    <name type="common">Golden silk orbweaver</name>
    <name type="synonym">Nephila clavipes</name>
    <dbReference type="NCBI Taxonomy" id="2585209"/>
    <lineage>
        <taxon>Eukaryota</taxon>
        <taxon>Metazoa</taxon>
        <taxon>Ecdysozoa</taxon>
        <taxon>Arthropoda</taxon>
        <taxon>Chelicerata</taxon>
        <taxon>Arachnida</taxon>
        <taxon>Araneae</taxon>
        <taxon>Araneomorphae</taxon>
        <taxon>Entelegynae</taxon>
        <taxon>Araneoidea</taxon>
        <taxon>Nephilidae</taxon>
        <taxon>Trichonephila</taxon>
    </lineage>
</organism>
<accession>A0A8X7B8V2</accession>
<name>A0A8X7B8V2_TRICX</name>
<comment type="caution">
    <text evidence="2">The sequence shown here is derived from an EMBL/GenBank/DDBJ whole genome shotgun (WGS) entry which is preliminary data.</text>
</comment>
<sequence>MKEASLEIRSNETDTEFSQCGMSVDGTWQRRGYSSLNGCVSVISVDSGKVLDVEFMSKVCRLCNSKNKKLNNIYNCAKHIGSSGAMEPLGVYRIFERSVEMRKLQYVNFLAIETLKGYASVKDIYGKNTVAKYECIGHIQKRVGTKLRKLKSKRKDLGGRGKLTDAFIDKLQNYYGIAIRDNVNNLQGMQRAVIAAFFHCCSNAKQQMHGQCPVGPDSWCKYQQAVSKDKIYIDKSKGLPPNLINIIKPTYMKLCDQDLLAKCLPGKTQNSNECFNGILWKFIPKDVFVSLTILRLGGYMAVIQFKKGFQGLIDILKHFGVTVGVLTLKGFSELDEIRKTDSKRHSLTVAKVARKKID</sequence>
<feature type="domain" description="Mutator-like transposase" evidence="1">
    <location>
        <begin position="9"/>
        <end position="220"/>
    </location>
</feature>